<comment type="caution">
    <text evidence="2">The sequence shown here is derived from an EMBL/GenBank/DDBJ whole genome shotgun (WGS) entry which is preliminary data.</text>
</comment>
<feature type="signal peptide" evidence="1">
    <location>
        <begin position="1"/>
        <end position="20"/>
    </location>
</feature>
<evidence type="ECO:0000256" key="1">
    <source>
        <dbReference type="SAM" id="SignalP"/>
    </source>
</evidence>
<dbReference type="RefSeq" id="WP_054406738.1">
    <property type="nucleotide sequence ID" value="NZ_FOYA01000003.1"/>
</dbReference>
<dbReference type="STRING" id="1202724.AM493_05445"/>
<keyword evidence="1" id="KW-0732">Signal</keyword>
<accession>A0A0M9VHG4</accession>
<evidence type="ECO:0000313" key="3">
    <source>
        <dbReference type="Proteomes" id="UP000037755"/>
    </source>
</evidence>
<organism evidence="2 3">
    <name type="scientific">Flavobacterium akiainvivens</name>
    <dbReference type="NCBI Taxonomy" id="1202724"/>
    <lineage>
        <taxon>Bacteria</taxon>
        <taxon>Pseudomonadati</taxon>
        <taxon>Bacteroidota</taxon>
        <taxon>Flavobacteriia</taxon>
        <taxon>Flavobacteriales</taxon>
        <taxon>Flavobacteriaceae</taxon>
        <taxon>Flavobacterium</taxon>
    </lineage>
</organism>
<sequence length="350" mass="38491">MRTILKITLLLLLAPMVALADGKHKGKYTKEKKISKSFNVSATAALDVANKYGAVYVTTWDQNQTAIDVVIKVSGDKQDQIDKRLNSIDVNFEATTAKVAAKTQIGNFSGKVSMEINYTIKIPRKGTTDITNQYGNVILGKMDGRAVLKVQYGNLNIDRLNGSKNEINLQYSDAVSIDYIGLTKINAQYSNLKIQTVGDELILSGEYSEVKLGSVKRLDLKTSYGDIKIDSAQEIIGRATYSDVKIGTLTEMLNYSTSYGDIKVDRITKEAKQVTISGGYSDINVRYDAAWAFDFSAKVTYGDVNGTQNFTIQEKKQASTSSYFKGYHRSSGSAKLTVDSAYGDISLTRL</sequence>
<name>A0A0M9VHG4_9FLAO</name>
<proteinExistence type="predicted"/>
<gene>
    <name evidence="2" type="ORF">AM493_05445</name>
</gene>
<dbReference type="EMBL" id="LIYD01000005">
    <property type="protein sequence ID" value="KOS05539.1"/>
    <property type="molecule type" value="Genomic_DNA"/>
</dbReference>
<dbReference type="Proteomes" id="UP000037755">
    <property type="component" value="Unassembled WGS sequence"/>
</dbReference>
<reference evidence="2 3" key="1">
    <citation type="submission" date="2015-08" db="EMBL/GenBank/DDBJ databases">
        <title>Whole genome sequence of Flavobacterium akiainvivens IK-1T, from decaying Wikstroemia oahuensis, an endemic Hawaiian shrub.</title>
        <authorList>
            <person name="Wan X."/>
            <person name="Hou S."/>
            <person name="Saito J."/>
            <person name="Donachie S."/>
        </authorList>
    </citation>
    <scope>NUCLEOTIDE SEQUENCE [LARGE SCALE GENOMIC DNA]</scope>
    <source>
        <strain evidence="2 3">IK-1</strain>
    </source>
</reference>
<dbReference type="PATRIC" id="fig|1202724.3.peg.1125"/>
<evidence type="ECO:0000313" key="2">
    <source>
        <dbReference type="EMBL" id="KOS05539.1"/>
    </source>
</evidence>
<protein>
    <submittedName>
        <fullName evidence="2">Uncharacterized protein</fullName>
    </submittedName>
</protein>
<keyword evidence="3" id="KW-1185">Reference proteome</keyword>
<feature type="chain" id="PRO_5005839108" evidence="1">
    <location>
        <begin position="21"/>
        <end position="350"/>
    </location>
</feature>
<dbReference type="AlphaFoldDB" id="A0A0M9VHG4"/>
<dbReference type="OrthoDB" id="1117657at2"/>